<accession>A0A6N8FX71</accession>
<protein>
    <submittedName>
        <fullName evidence="1">Uncharacterized protein</fullName>
    </submittedName>
</protein>
<comment type="caution">
    <text evidence="1">The sequence shown here is derived from an EMBL/GenBank/DDBJ whole genome shotgun (WGS) entry which is preliminary data.</text>
</comment>
<evidence type="ECO:0000313" key="1">
    <source>
        <dbReference type="EMBL" id="MUL37710.1"/>
    </source>
</evidence>
<evidence type="ECO:0000313" key="2">
    <source>
        <dbReference type="Proteomes" id="UP000441797"/>
    </source>
</evidence>
<proteinExistence type="predicted"/>
<sequence>MMGKAIIVSVTEQRQLEIPVEIQAHLHPGDEYMVWKTKDGFLFKKVQKTLELADLLEKVKELGTDPHQPTLEEISQIVHEMRASNLSA</sequence>
<dbReference type="AlphaFoldDB" id="A0A6N8FX71"/>
<dbReference type="Proteomes" id="UP000441797">
    <property type="component" value="Unassembled WGS sequence"/>
</dbReference>
<organism evidence="1 2">
    <name type="scientific">Gloeocapsopsis dulcis AAB1 = 1H9</name>
    <dbReference type="NCBI Taxonomy" id="1433147"/>
    <lineage>
        <taxon>Bacteria</taxon>
        <taxon>Bacillati</taxon>
        <taxon>Cyanobacteriota</taxon>
        <taxon>Cyanophyceae</taxon>
        <taxon>Oscillatoriophycideae</taxon>
        <taxon>Chroococcales</taxon>
        <taxon>Chroococcaceae</taxon>
        <taxon>Gloeocapsopsis</taxon>
        <taxon>Gloeocapsopsis dulcis</taxon>
    </lineage>
</organism>
<reference evidence="1 2" key="1">
    <citation type="journal article" date="2019" name="Front. Microbiol.">
        <title>Genomic Features for Desiccation Tolerance and Sugar Biosynthesis in the Extremophile Gloeocapsopsis sp. UTEX B3054.</title>
        <authorList>
            <person name="Urrejola C."/>
            <person name="Alcorta J."/>
            <person name="Salas L."/>
            <person name="Vasquez M."/>
            <person name="Polz M.F."/>
            <person name="Vicuna R."/>
            <person name="Diez B."/>
        </authorList>
    </citation>
    <scope>NUCLEOTIDE SEQUENCE [LARGE SCALE GENOMIC DNA]</scope>
    <source>
        <strain evidence="1 2">1H9</strain>
    </source>
</reference>
<name>A0A6N8FX71_9CHRO</name>
<dbReference type="EMBL" id="NAPY01000025">
    <property type="protein sequence ID" value="MUL37710.1"/>
    <property type="molecule type" value="Genomic_DNA"/>
</dbReference>
<keyword evidence="2" id="KW-1185">Reference proteome</keyword>
<gene>
    <name evidence="1" type="ORF">BWI75_15585</name>
</gene>